<dbReference type="SUPFAM" id="SSF53474">
    <property type="entry name" value="alpha/beta-Hydrolases"/>
    <property type="match status" value="1"/>
</dbReference>
<dbReference type="InterPro" id="IPR000639">
    <property type="entry name" value="Epox_hydrolase-like"/>
</dbReference>
<dbReference type="InterPro" id="IPR029058">
    <property type="entry name" value="AB_hydrolase_fold"/>
</dbReference>
<dbReference type="GO" id="GO:0016787">
    <property type="term" value="F:hydrolase activity"/>
    <property type="evidence" value="ECO:0007669"/>
    <property type="project" value="UniProtKB-KW"/>
</dbReference>
<dbReference type="InterPro" id="IPR050266">
    <property type="entry name" value="AB_hydrolase_sf"/>
</dbReference>
<keyword evidence="3" id="KW-1185">Reference proteome</keyword>
<dbReference type="Proteomes" id="UP000593875">
    <property type="component" value="Chromosome"/>
</dbReference>
<gene>
    <name evidence="2" type="ORF">LPB04_17240</name>
</gene>
<dbReference type="Gene3D" id="3.40.50.1820">
    <property type="entry name" value="alpha/beta hydrolase"/>
    <property type="match status" value="1"/>
</dbReference>
<sequence length="319" mass="33610">MTILFVLLALVLLVLLGLAWFTHRTAGRIEAFLPPKGRFVDVPGARLHVRESGSGPAVLLIHGLGGQGAHFDYGVADYLARNHRVVVVDRPGSGHSTRDAATPADVSSQAASLAALIDRLGLERPTVAGHSLGGAIALTLALEHPGKVGALALIAPLTHLQDAAPEVFKALAIESPWLRKLFAWTLATPGSIAGGKKVLAAVFAPESAPRDFPVKGGGMLSLRPRQFLASSADMQALPGHMPRVQARYRELSVPTGVLYGREDAILDWQQNGQALADKVAGARLQLVDGGHMLPVTQPQLVAEFVEQCARTAAPAHIAS</sequence>
<keyword evidence="2" id="KW-0378">Hydrolase</keyword>
<dbReference type="Pfam" id="PF00561">
    <property type="entry name" value="Abhydrolase_1"/>
    <property type="match status" value="1"/>
</dbReference>
<evidence type="ECO:0000259" key="1">
    <source>
        <dbReference type="Pfam" id="PF00561"/>
    </source>
</evidence>
<evidence type="ECO:0000313" key="3">
    <source>
        <dbReference type="Proteomes" id="UP000593875"/>
    </source>
</evidence>
<dbReference type="KEGG" id="mlir:LPB04_17240"/>
<dbReference type="EMBL" id="CP062941">
    <property type="protein sequence ID" value="QOL48692.1"/>
    <property type="molecule type" value="Genomic_DNA"/>
</dbReference>
<protein>
    <submittedName>
        <fullName evidence="2">Alpha/beta fold hydrolase</fullName>
    </submittedName>
</protein>
<dbReference type="InterPro" id="IPR000073">
    <property type="entry name" value="AB_hydrolase_1"/>
</dbReference>
<organism evidence="2 3">
    <name type="scientific">Massilia litorea</name>
    <dbReference type="NCBI Taxonomy" id="2769491"/>
    <lineage>
        <taxon>Bacteria</taxon>
        <taxon>Pseudomonadati</taxon>
        <taxon>Pseudomonadota</taxon>
        <taxon>Betaproteobacteria</taxon>
        <taxon>Burkholderiales</taxon>
        <taxon>Oxalobacteraceae</taxon>
        <taxon>Telluria group</taxon>
        <taxon>Massilia</taxon>
    </lineage>
</organism>
<dbReference type="PANTHER" id="PTHR43798">
    <property type="entry name" value="MONOACYLGLYCEROL LIPASE"/>
    <property type="match status" value="1"/>
</dbReference>
<dbReference type="AlphaFoldDB" id="A0A7L9U332"/>
<dbReference type="PRINTS" id="PR00412">
    <property type="entry name" value="EPOXHYDRLASE"/>
</dbReference>
<proteinExistence type="predicted"/>
<reference evidence="2 3" key="1">
    <citation type="submission" date="2020-10" db="EMBL/GenBank/DDBJ databases">
        <title>Genome sequencing of Massilia sp. LPB0304.</title>
        <authorList>
            <person name="Kim J."/>
        </authorList>
    </citation>
    <scope>NUCLEOTIDE SEQUENCE [LARGE SCALE GENOMIC DNA]</scope>
    <source>
        <strain evidence="2 3">LPB0304</strain>
    </source>
</reference>
<evidence type="ECO:0000313" key="2">
    <source>
        <dbReference type="EMBL" id="QOL48692.1"/>
    </source>
</evidence>
<accession>A0A7L9U332</accession>
<feature type="domain" description="AB hydrolase-1" evidence="1">
    <location>
        <begin position="56"/>
        <end position="294"/>
    </location>
</feature>
<dbReference type="PRINTS" id="PR00111">
    <property type="entry name" value="ABHYDROLASE"/>
</dbReference>
<name>A0A7L9U332_9BURK</name>
<dbReference type="RefSeq" id="WP_193685735.1">
    <property type="nucleotide sequence ID" value="NZ_CP062941.1"/>
</dbReference>